<evidence type="ECO:0000256" key="4">
    <source>
        <dbReference type="ARBA" id="ARBA00022553"/>
    </source>
</evidence>
<dbReference type="PANTHER" id="PTHR37838">
    <property type="entry name" value="NA(+)-TRANSLOCATING NADH-QUINONE REDUCTASE SUBUNIT C"/>
    <property type="match status" value="1"/>
</dbReference>
<keyword evidence="7 16" id="KW-0812">Transmembrane</keyword>
<keyword evidence="11 16" id="KW-0915">Sodium</keyword>
<keyword evidence="13 16" id="KW-0830">Ubiquinone</keyword>
<evidence type="ECO:0000256" key="12">
    <source>
        <dbReference type="ARBA" id="ARBA00023065"/>
    </source>
</evidence>
<proteinExistence type="inferred from homology"/>
<dbReference type="GO" id="GO:0010181">
    <property type="term" value="F:FMN binding"/>
    <property type="evidence" value="ECO:0007669"/>
    <property type="project" value="UniProtKB-UniRule"/>
</dbReference>
<dbReference type="EC" id="7.2.1.1" evidence="16"/>
<dbReference type="Proteomes" id="UP000198779">
    <property type="component" value="Unassembled WGS sequence"/>
</dbReference>
<dbReference type="EMBL" id="FNCQ01000025">
    <property type="protein sequence ID" value="SDH38957.1"/>
    <property type="molecule type" value="Genomic_DNA"/>
</dbReference>
<dbReference type="AlphaFoldDB" id="A0A1G8C0F1"/>
<comment type="catalytic activity">
    <reaction evidence="16">
        <text>a ubiquinone + n Na(+)(in) + NADH + H(+) = a ubiquinol + n Na(+)(out) + NAD(+)</text>
        <dbReference type="Rhea" id="RHEA:47748"/>
        <dbReference type="Rhea" id="RHEA-COMP:9565"/>
        <dbReference type="Rhea" id="RHEA-COMP:9566"/>
        <dbReference type="ChEBI" id="CHEBI:15378"/>
        <dbReference type="ChEBI" id="CHEBI:16389"/>
        <dbReference type="ChEBI" id="CHEBI:17976"/>
        <dbReference type="ChEBI" id="CHEBI:29101"/>
        <dbReference type="ChEBI" id="CHEBI:57540"/>
        <dbReference type="ChEBI" id="CHEBI:57945"/>
        <dbReference type="EC" id="7.2.1.1"/>
    </reaction>
</comment>
<keyword evidence="8 16" id="KW-1278">Translocase</keyword>
<feature type="domain" description="FMN-binding" evidence="17">
    <location>
        <begin position="99"/>
        <end position="197"/>
    </location>
</feature>
<evidence type="ECO:0000256" key="7">
    <source>
        <dbReference type="ARBA" id="ARBA00022692"/>
    </source>
</evidence>
<dbReference type="InterPro" id="IPR007329">
    <property type="entry name" value="FMN-bd"/>
</dbReference>
<evidence type="ECO:0000256" key="11">
    <source>
        <dbReference type="ARBA" id="ARBA00023053"/>
    </source>
</evidence>
<evidence type="ECO:0000259" key="17">
    <source>
        <dbReference type="SMART" id="SM00900"/>
    </source>
</evidence>
<dbReference type="InterPro" id="IPR010204">
    <property type="entry name" value="NqrC"/>
</dbReference>
<keyword evidence="2 16" id="KW-1003">Cell membrane</keyword>
<keyword evidence="12 16" id="KW-0406">Ion transport</keyword>
<keyword evidence="9 16" id="KW-1133">Transmembrane helix</keyword>
<dbReference type="PANTHER" id="PTHR37838:SF1">
    <property type="entry name" value="NA(+)-TRANSLOCATING NADH-QUINONE REDUCTASE SUBUNIT C"/>
    <property type="match status" value="1"/>
</dbReference>
<keyword evidence="6 16" id="KW-0288">FMN</keyword>
<dbReference type="GO" id="GO:0005886">
    <property type="term" value="C:plasma membrane"/>
    <property type="evidence" value="ECO:0007669"/>
    <property type="project" value="UniProtKB-SubCell"/>
</dbReference>
<evidence type="ECO:0000256" key="1">
    <source>
        <dbReference type="ARBA" id="ARBA00022448"/>
    </source>
</evidence>
<evidence type="ECO:0000256" key="8">
    <source>
        <dbReference type="ARBA" id="ARBA00022967"/>
    </source>
</evidence>
<evidence type="ECO:0000256" key="3">
    <source>
        <dbReference type="ARBA" id="ARBA00022519"/>
    </source>
</evidence>
<keyword evidence="19" id="KW-1185">Reference proteome</keyword>
<dbReference type="GO" id="GO:0016655">
    <property type="term" value="F:oxidoreductase activity, acting on NAD(P)H, quinone or similar compound as acceptor"/>
    <property type="evidence" value="ECO:0007669"/>
    <property type="project" value="UniProtKB-UniRule"/>
</dbReference>
<dbReference type="Pfam" id="PF04205">
    <property type="entry name" value="FMN_bind"/>
    <property type="match status" value="1"/>
</dbReference>
<gene>
    <name evidence="16" type="primary">nqrC</name>
    <name evidence="18" type="ORF">SAMN04487901_12510</name>
</gene>
<comment type="subcellular location">
    <subcellularLocation>
        <location evidence="16">Cell membrane</location>
        <topology evidence="16">Single-pass membrane protein</topology>
    </subcellularLocation>
</comment>
<evidence type="ECO:0000256" key="10">
    <source>
        <dbReference type="ARBA" id="ARBA00023027"/>
    </source>
</evidence>
<name>A0A1G8C0F1_9BACT</name>
<keyword evidence="15 16" id="KW-0739">Sodium transport</keyword>
<comment type="subunit">
    <text evidence="16">Composed of six subunits; NqrA, NqrB, NqrC, NqrD, NqrE and NqrF.</text>
</comment>
<dbReference type="SMART" id="SM00900">
    <property type="entry name" value="FMN_bind"/>
    <property type="match status" value="1"/>
</dbReference>
<dbReference type="HAMAP" id="MF_00427">
    <property type="entry name" value="NqrC"/>
    <property type="match status" value="1"/>
</dbReference>
<evidence type="ECO:0000256" key="15">
    <source>
        <dbReference type="ARBA" id="ARBA00023201"/>
    </source>
</evidence>
<evidence type="ECO:0000256" key="16">
    <source>
        <dbReference type="HAMAP-Rule" id="MF_00427"/>
    </source>
</evidence>
<evidence type="ECO:0000256" key="5">
    <source>
        <dbReference type="ARBA" id="ARBA00022630"/>
    </source>
</evidence>
<evidence type="ECO:0000256" key="2">
    <source>
        <dbReference type="ARBA" id="ARBA00022475"/>
    </source>
</evidence>
<comment type="cofactor">
    <cofactor evidence="16">
        <name>FMN</name>
        <dbReference type="ChEBI" id="CHEBI:58210"/>
    </cofactor>
</comment>
<feature type="modified residue" description="FMN phosphoryl threonine" evidence="16">
    <location>
        <position position="180"/>
    </location>
</feature>
<accession>A0A1G8C0F1</accession>
<keyword evidence="4 16" id="KW-0597">Phosphoprotein</keyword>
<feature type="transmembrane region" description="Helical" evidence="16">
    <location>
        <begin position="12"/>
        <end position="29"/>
    </location>
</feature>
<evidence type="ECO:0000256" key="13">
    <source>
        <dbReference type="ARBA" id="ARBA00023075"/>
    </source>
</evidence>
<evidence type="ECO:0000313" key="18">
    <source>
        <dbReference type="EMBL" id="SDH38957.1"/>
    </source>
</evidence>
<evidence type="ECO:0000256" key="6">
    <source>
        <dbReference type="ARBA" id="ARBA00022643"/>
    </source>
</evidence>
<keyword evidence="10 16" id="KW-0520">NAD</keyword>
<keyword evidence="3" id="KW-0997">Cell inner membrane</keyword>
<comment type="function">
    <text evidence="16">NQR complex catalyzes the reduction of ubiquinone-1 to ubiquinol by two successive reactions, coupled with the transport of Na(+) ions from the cytoplasm to the periplasm. NqrA to NqrE are probably involved in the second step, the conversion of ubisemiquinone to ubiquinol.</text>
</comment>
<dbReference type="GO" id="GO:0006814">
    <property type="term" value="P:sodium ion transport"/>
    <property type="evidence" value="ECO:0007669"/>
    <property type="project" value="UniProtKB-UniRule"/>
</dbReference>
<protein>
    <recommendedName>
        <fullName evidence="16">Na(+)-translocating NADH-quinone reductase subunit C</fullName>
        <shortName evidence="16">Na(+)-NQR subunit C</shortName>
        <shortName evidence="16">Na(+)-translocating NQR subunit C</shortName>
        <ecNumber evidence="16">7.2.1.1</ecNumber>
    </recommendedName>
    <alternativeName>
        <fullName evidence="16">NQR complex subunit C</fullName>
    </alternativeName>
    <alternativeName>
        <fullName evidence="16">NQR-1 subunit C</fullName>
    </alternativeName>
</protein>
<organism evidence="18 19">
    <name type="scientific">Prevotella communis</name>
    <dbReference type="NCBI Taxonomy" id="2913614"/>
    <lineage>
        <taxon>Bacteria</taxon>
        <taxon>Pseudomonadati</taxon>
        <taxon>Bacteroidota</taxon>
        <taxon>Bacteroidia</taxon>
        <taxon>Bacteroidales</taxon>
        <taxon>Prevotellaceae</taxon>
        <taxon>Prevotella</taxon>
    </lineage>
</organism>
<keyword evidence="1 16" id="KW-0813">Transport</keyword>
<keyword evidence="5 16" id="KW-0285">Flavoprotein</keyword>
<evidence type="ECO:0000256" key="9">
    <source>
        <dbReference type="ARBA" id="ARBA00022989"/>
    </source>
</evidence>
<evidence type="ECO:0000313" key="19">
    <source>
        <dbReference type="Proteomes" id="UP000198779"/>
    </source>
</evidence>
<evidence type="ECO:0000256" key="14">
    <source>
        <dbReference type="ARBA" id="ARBA00023136"/>
    </source>
</evidence>
<comment type="caution">
    <text evidence="16">Lacks conserved residue(s) required for the propagation of feature annotation.</text>
</comment>
<comment type="similarity">
    <text evidence="16">Belongs to the NqrC family.</text>
</comment>
<sequence length="203" mass="22258">MKLNTNSNTYIIIYSTIMVVIVAFLLAFVSQTLKPMQDANVALDTEKQILNSLNLRGLSDEEAHATYEKIVAFDETQNVYVCTLENGDVKYVLPLKGQGMWGGISCFLAIDSDKNTVYGAYFNHESETAGLGAEIKDNADWQAKFQGKKIFADGDDSKIALSVVKAVNNETTVDAVTGATVTSTAVSKMLQDQLAKYMDFLKN</sequence>
<dbReference type="STRING" id="645274.SAMN04487901_12510"/>
<reference evidence="19" key="1">
    <citation type="submission" date="2016-10" db="EMBL/GenBank/DDBJ databases">
        <authorList>
            <person name="Varghese N."/>
            <person name="Submissions S."/>
        </authorList>
    </citation>
    <scope>NUCLEOTIDE SEQUENCE [LARGE SCALE GENOMIC DNA]</scope>
    <source>
        <strain evidence="19">BP1-148</strain>
    </source>
</reference>
<keyword evidence="14 16" id="KW-0472">Membrane</keyword>